<dbReference type="Gene3D" id="3.10.180.10">
    <property type="entry name" value="2,3-Dihydroxybiphenyl 1,2-Dioxygenase, domain 1"/>
    <property type="match status" value="1"/>
</dbReference>
<organism evidence="2 3">
    <name type="scientific">Pseudaquabacterium inlustre</name>
    <dbReference type="NCBI Taxonomy" id="2984192"/>
    <lineage>
        <taxon>Bacteria</taxon>
        <taxon>Pseudomonadati</taxon>
        <taxon>Pseudomonadota</taxon>
        <taxon>Betaproteobacteria</taxon>
        <taxon>Burkholderiales</taxon>
        <taxon>Sphaerotilaceae</taxon>
        <taxon>Pseudaquabacterium</taxon>
    </lineage>
</organism>
<dbReference type="EMBL" id="JBBUTH010000007">
    <property type="protein sequence ID" value="MEK8051203.1"/>
    <property type="molecule type" value="Genomic_DNA"/>
</dbReference>
<proteinExistence type="predicted"/>
<dbReference type="Pfam" id="PF00903">
    <property type="entry name" value="Glyoxalase"/>
    <property type="match status" value="1"/>
</dbReference>
<dbReference type="Proteomes" id="UP001365405">
    <property type="component" value="Unassembled WGS sequence"/>
</dbReference>
<accession>A0ABU9CH76</accession>
<evidence type="ECO:0000313" key="3">
    <source>
        <dbReference type="Proteomes" id="UP001365405"/>
    </source>
</evidence>
<name>A0ABU9CH76_9BURK</name>
<reference evidence="2 3" key="1">
    <citation type="submission" date="2024-04" db="EMBL/GenBank/DDBJ databases">
        <title>Novel species of the genus Ideonella isolated from streams.</title>
        <authorList>
            <person name="Lu H."/>
        </authorList>
    </citation>
    <scope>NUCLEOTIDE SEQUENCE [LARGE SCALE GENOMIC DNA]</scope>
    <source>
        <strain evidence="2 3">DXS22W</strain>
    </source>
</reference>
<dbReference type="SUPFAM" id="SSF54593">
    <property type="entry name" value="Glyoxalase/Bleomycin resistance protein/Dihydroxybiphenyl dioxygenase"/>
    <property type="match status" value="1"/>
</dbReference>
<dbReference type="InterPro" id="IPR037523">
    <property type="entry name" value="VOC_core"/>
</dbReference>
<feature type="domain" description="VOC" evidence="1">
    <location>
        <begin position="7"/>
        <end position="133"/>
    </location>
</feature>
<sequence length="134" mass="14090">MGVQITKPGIDLGIVTTNGEAMLAFYRDVLGLEFKASIPMPVGDGTMHRLMCGDTLIKLVAVPSLPAQAAPGGIQGASGYRYFTITVSNLAEMVATCAAAGHKVAMKPREIRPGVSIAMVEDPDGNWVEFLQVG</sequence>
<evidence type="ECO:0000259" key="1">
    <source>
        <dbReference type="PROSITE" id="PS51819"/>
    </source>
</evidence>
<evidence type="ECO:0000313" key="2">
    <source>
        <dbReference type="EMBL" id="MEK8051203.1"/>
    </source>
</evidence>
<dbReference type="InterPro" id="IPR004360">
    <property type="entry name" value="Glyas_Fos-R_dOase_dom"/>
</dbReference>
<keyword evidence="3" id="KW-1185">Reference proteome</keyword>
<protein>
    <submittedName>
        <fullName evidence="2">VOC family protein</fullName>
    </submittedName>
</protein>
<dbReference type="RefSeq" id="WP_341410893.1">
    <property type="nucleotide sequence ID" value="NZ_JBBUTH010000007.1"/>
</dbReference>
<comment type="caution">
    <text evidence="2">The sequence shown here is derived from an EMBL/GenBank/DDBJ whole genome shotgun (WGS) entry which is preliminary data.</text>
</comment>
<dbReference type="InterPro" id="IPR029068">
    <property type="entry name" value="Glyas_Bleomycin-R_OHBP_Dase"/>
</dbReference>
<dbReference type="PROSITE" id="PS51819">
    <property type="entry name" value="VOC"/>
    <property type="match status" value="1"/>
</dbReference>
<gene>
    <name evidence="2" type="ORF">AACH10_13215</name>
</gene>